<accession>A0A916ZUF5</accession>
<dbReference type="Proteomes" id="UP000599688">
    <property type="component" value="Unassembled WGS sequence"/>
</dbReference>
<comment type="caution">
    <text evidence="1">The sequence shown here is derived from an EMBL/GenBank/DDBJ whole genome shotgun (WGS) entry which is preliminary data.</text>
</comment>
<dbReference type="EMBL" id="BMGL01000008">
    <property type="protein sequence ID" value="GGE14396.1"/>
    <property type="molecule type" value="Genomic_DNA"/>
</dbReference>
<evidence type="ECO:0000313" key="1">
    <source>
        <dbReference type="EMBL" id="GGE14396.1"/>
    </source>
</evidence>
<proteinExistence type="predicted"/>
<name>A0A916ZUF5_9FLAO</name>
<sequence>MLLSSSLSQLVNKKPNIANTKKELIKFFILNVVMNYFDANKQQDFKLNVNSSLSNFDSMLRKLNIKNKTLKFCFSDTYKLKKEVTIH</sequence>
<keyword evidence="2" id="KW-1185">Reference proteome</keyword>
<dbReference type="AlphaFoldDB" id="A0A916ZUF5"/>
<reference evidence="1 2" key="1">
    <citation type="journal article" date="2014" name="Int. J. Syst. Evol. Microbiol.">
        <title>Complete genome sequence of Corynebacterium casei LMG S-19264T (=DSM 44701T), isolated from a smear-ripened cheese.</title>
        <authorList>
            <consortium name="US DOE Joint Genome Institute (JGI-PGF)"/>
            <person name="Walter F."/>
            <person name="Albersmeier A."/>
            <person name="Kalinowski J."/>
            <person name="Ruckert C."/>
        </authorList>
    </citation>
    <scope>NUCLEOTIDE SEQUENCE [LARGE SCALE GENOMIC DNA]</scope>
    <source>
        <strain evidence="1 2">CGMCC 1.12925</strain>
    </source>
</reference>
<gene>
    <name evidence="1" type="ORF">GCM10010831_14710</name>
</gene>
<organism evidence="1 2">
    <name type="scientific">Psychroflexus salis</name>
    <dbReference type="NCBI Taxonomy" id="1526574"/>
    <lineage>
        <taxon>Bacteria</taxon>
        <taxon>Pseudomonadati</taxon>
        <taxon>Bacteroidota</taxon>
        <taxon>Flavobacteriia</taxon>
        <taxon>Flavobacteriales</taxon>
        <taxon>Flavobacteriaceae</taxon>
        <taxon>Psychroflexus</taxon>
    </lineage>
</organism>
<evidence type="ECO:0000313" key="2">
    <source>
        <dbReference type="Proteomes" id="UP000599688"/>
    </source>
</evidence>
<protein>
    <submittedName>
        <fullName evidence="1">Uncharacterized protein</fullName>
    </submittedName>
</protein>